<dbReference type="PANTHER" id="PTHR24012">
    <property type="entry name" value="RNA BINDING PROTEIN"/>
    <property type="match status" value="1"/>
</dbReference>
<protein>
    <submittedName>
        <fullName evidence="6">RNA-binding protein BRN1-like isoform X1</fullName>
    </submittedName>
</protein>
<dbReference type="SUPFAM" id="SSF54928">
    <property type="entry name" value="RNA-binding domain, RBD"/>
    <property type="match status" value="2"/>
</dbReference>
<feature type="domain" description="RRM" evidence="5">
    <location>
        <begin position="103"/>
        <end position="166"/>
    </location>
</feature>
<keyword evidence="1" id="KW-0677">Repeat</keyword>
<dbReference type="AlphaFoldDB" id="A0A834TC80"/>
<organism evidence="6 7">
    <name type="scientific">Senna tora</name>
    <dbReference type="NCBI Taxonomy" id="362788"/>
    <lineage>
        <taxon>Eukaryota</taxon>
        <taxon>Viridiplantae</taxon>
        <taxon>Streptophyta</taxon>
        <taxon>Embryophyta</taxon>
        <taxon>Tracheophyta</taxon>
        <taxon>Spermatophyta</taxon>
        <taxon>Magnoliopsida</taxon>
        <taxon>eudicotyledons</taxon>
        <taxon>Gunneridae</taxon>
        <taxon>Pentapetalae</taxon>
        <taxon>rosids</taxon>
        <taxon>fabids</taxon>
        <taxon>Fabales</taxon>
        <taxon>Fabaceae</taxon>
        <taxon>Caesalpinioideae</taxon>
        <taxon>Cassia clade</taxon>
        <taxon>Senna</taxon>
    </lineage>
</organism>
<feature type="compositionally biased region" description="Low complexity" evidence="4">
    <location>
        <begin position="334"/>
        <end position="361"/>
    </location>
</feature>
<dbReference type="FunFam" id="3.30.70.330:FF:000302">
    <property type="entry name" value="RNA-binding protein BRN1"/>
    <property type="match status" value="1"/>
</dbReference>
<evidence type="ECO:0000259" key="5">
    <source>
        <dbReference type="PROSITE" id="PS50102"/>
    </source>
</evidence>
<dbReference type="Gene3D" id="3.30.70.330">
    <property type="match status" value="3"/>
</dbReference>
<evidence type="ECO:0000256" key="3">
    <source>
        <dbReference type="PROSITE-ProRule" id="PRU00176"/>
    </source>
</evidence>
<dbReference type="Proteomes" id="UP000634136">
    <property type="component" value="Unassembled WGS sequence"/>
</dbReference>
<dbReference type="InterPro" id="IPR035979">
    <property type="entry name" value="RBD_domain_sf"/>
</dbReference>
<dbReference type="SMART" id="SM00360">
    <property type="entry name" value="RRM"/>
    <property type="match status" value="3"/>
</dbReference>
<comment type="caution">
    <text evidence="6">The sequence shown here is derived from an EMBL/GenBank/DDBJ whole genome shotgun (WGS) entry which is preliminary data.</text>
</comment>
<gene>
    <name evidence="6" type="ORF">G2W53_023707</name>
</gene>
<dbReference type="CDD" id="cd12361">
    <property type="entry name" value="RRM1_2_CELF1-6_like"/>
    <property type="match status" value="1"/>
</dbReference>
<dbReference type="OrthoDB" id="410044at2759"/>
<dbReference type="GO" id="GO:0003723">
    <property type="term" value="F:RNA binding"/>
    <property type="evidence" value="ECO:0007669"/>
    <property type="project" value="UniProtKB-UniRule"/>
</dbReference>
<dbReference type="CDD" id="cd12362">
    <property type="entry name" value="RRM3_CELF1-6"/>
    <property type="match status" value="1"/>
</dbReference>
<feature type="region of interest" description="Disordered" evidence="4">
    <location>
        <begin position="333"/>
        <end position="369"/>
    </location>
</feature>
<feature type="region of interest" description="Disordered" evidence="4">
    <location>
        <begin position="213"/>
        <end position="239"/>
    </location>
</feature>
<feature type="domain" description="RRM" evidence="5">
    <location>
        <begin position="374"/>
        <end position="452"/>
    </location>
</feature>
<feature type="compositionally biased region" description="Polar residues" evidence="4">
    <location>
        <begin position="229"/>
        <end position="238"/>
    </location>
</feature>
<evidence type="ECO:0000256" key="2">
    <source>
        <dbReference type="ARBA" id="ARBA00022884"/>
    </source>
</evidence>
<dbReference type="InterPro" id="IPR000504">
    <property type="entry name" value="RRM_dom"/>
</dbReference>
<sequence length="459" mass="49771">MAEGKEERKSSEESVKLFVGQVPKHMTEAELLAMFKEFALVDEVNIIKDKITRSSRGCCFVICPSREEADKAVNSCHNKKTLPGASSPLQVKYADGELERLEHKLFIGMLPKNVSEAEVSALFSKYGTIKDLQILRGSQQTSKGCAFLKYETKEQALAALEAINGKHKMEHFGPSSGIQPQNPIGEGREHLIMCLKCNGSSVPLVVKWADTEKERQARRAQKAQSQASNMPHTDSQHPSLFGALPMGYVPQYNGYGYQAPGGYGLMPYRLPPLQNQPGYHNMMPHMSQGNALGPDIGPNMNPRNYPVPPASYYGSYPAVPGLQHPMAYPGGVISPRPLSSSPGSVSPAGGTSNSAASSGPNKNSSSQVEGPPGANLFIYHIPPEYGDQELATAFQPFGRVLSAKVFVDKATGVSKCFGFVSYDSPEAAQVAISMMNGCQLSGKKLKVQLKRDNKQSKPY</sequence>
<evidence type="ECO:0000313" key="7">
    <source>
        <dbReference type="Proteomes" id="UP000634136"/>
    </source>
</evidence>
<keyword evidence="2 3" id="KW-0694">RNA-binding</keyword>
<evidence type="ECO:0000256" key="4">
    <source>
        <dbReference type="SAM" id="MobiDB-lite"/>
    </source>
</evidence>
<dbReference type="PROSITE" id="PS50102">
    <property type="entry name" value="RRM"/>
    <property type="match status" value="3"/>
</dbReference>
<keyword evidence="7" id="KW-1185">Reference proteome</keyword>
<dbReference type="EMBL" id="JAAIUW010000008">
    <property type="protein sequence ID" value="KAF7818252.1"/>
    <property type="molecule type" value="Genomic_DNA"/>
</dbReference>
<accession>A0A834TC80</accession>
<evidence type="ECO:0000256" key="1">
    <source>
        <dbReference type="ARBA" id="ARBA00022737"/>
    </source>
</evidence>
<reference evidence="6" key="1">
    <citation type="submission" date="2020-09" db="EMBL/GenBank/DDBJ databases">
        <title>Genome-Enabled Discovery of Anthraquinone Biosynthesis in Senna tora.</title>
        <authorList>
            <person name="Kang S.-H."/>
            <person name="Pandey R.P."/>
            <person name="Lee C.-M."/>
            <person name="Sim J.-S."/>
            <person name="Jeong J.-T."/>
            <person name="Choi B.-S."/>
            <person name="Jung M."/>
            <person name="Ginzburg D."/>
            <person name="Zhao K."/>
            <person name="Won S.Y."/>
            <person name="Oh T.-J."/>
            <person name="Yu Y."/>
            <person name="Kim N.-H."/>
            <person name="Lee O.R."/>
            <person name="Lee T.-H."/>
            <person name="Bashyal P."/>
            <person name="Kim T.-S."/>
            <person name="Lee W.-H."/>
            <person name="Kawkins C."/>
            <person name="Kim C.-K."/>
            <person name="Kim J.S."/>
            <person name="Ahn B.O."/>
            <person name="Rhee S.Y."/>
            <person name="Sohng J.K."/>
        </authorList>
    </citation>
    <scope>NUCLEOTIDE SEQUENCE</scope>
    <source>
        <tissue evidence="6">Leaf</tissue>
    </source>
</reference>
<proteinExistence type="predicted"/>
<dbReference type="InterPro" id="IPR012677">
    <property type="entry name" value="Nucleotide-bd_a/b_plait_sf"/>
</dbReference>
<name>A0A834TC80_9FABA</name>
<dbReference type="Pfam" id="PF00076">
    <property type="entry name" value="RRM_1"/>
    <property type="match status" value="3"/>
</dbReference>
<evidence type="ECO:0000313" key="6">
    <source>
        <dbReference type="EMBL" id="KAF7818252.1"/>
    </source>
</evidence>
<feature type="domain" description="RRM" evidence="5">
    <location>
        <begin position="15"/>
        <end position="96"/>
    </location>
</feature>
<dbReference type="FunFam" id="3.30.70.330:FF:000334">
    <property type="entry name" value="RNA-binding protein BRN1"/>
    <property type="match status" value="1"/>
</dbReference>